<protein>
    <submittedName>
        <fullName evidence="1">Uncharacterized protein</fullName>
    </submittedName>
</protein>
<evidence type="ECO:0000313" key="1">
    <source>
        <dbReference type="EMBL" id="MEM0542368.1"/>
    </source>
</evidence>
<sequence>MNVQLVSGEFSKIETLNMVTQMFEMRIKFHEDKIKSLHNEEDIKMREKKIKFLQNELAQARAYLVNKDEPIAVSCTISL</sequence>
<name>A0ABU9N4B8_9FLAO</name>
<dbReference type="EMBL" id="JBCGDO010000007">
    <property type="protein sequence ID" value="MEM0542368.1"/>
    <property type="molecule type" value="Genomic_DNA"/>
</dbReference>
<keyword evidence="2" id="KW-1185">Reference proteome</keyword>
<evidence type="ECO:0000313" key="2">
    <source>
        <dbReference type="Proteomes" id="UP001460072"/>
    </source>
</evidence>
<proteinExistence type="predicted"/>
<comment type="caution">
    <text evidence="1">The sequence shown here is derived from an EMBL/GenBank/DDBJ whole genome shotgun (WGS) entry which is preliminary data.</text>
</comment>
<dbReference type="RefSeq" id="WP_342695589.1">
    <property type="nucleotide sequence ID" value="NZ_JBCGDO010000007.1"/>
</dbReference>
<gene>
    <name evidence="1" type="ORF">WFZ85_07045</name>
</gene>
<dbReference type="Proteomes" id="UP001460072">
    <property type="component" value="Unassembled WGS sequence"/>
</dbReference>
<organism evidence="1 2">
    <name type="scientific">Flavobacterium aureirubrum</name>
    <dbReference type="NCBI Taxonomy" id="3133147"/>
    <lineage>
        <taxon>Bacteria</taxon>
        <taxon>Pseudomonadati</taxon>
        <taxon>Bacteroidota</taxon>
        <taxon>Flavobacteriia</taxon>
        <taxon>Flavobacteriales</taxon>
        <taxon>Flavobacteriaceae</taxon>
        <taxon>Flavobacterium</taxon>
    </lineage>
</organism>
<reference evidence="1 2" key="1">
    <citation type="submission" date="2024-03" db="EMBL/GenBank/DDBJ databases">
        <title>Two novel species of the genus Flavobacterium exhibiting potentially degradation of complex polysaccharides.</title>
        <authorList>
            <person name="Lian X."/>
        </authorList>
    </citation>
    <scope>NUCLEOTIDE SEQUENCE [LARGE SCALE GENOMIC DNA]</scope>
    <source>
        <strain evidence="2">j3</strain>
    </source>
</reference>
<accession>A0ABU9N4B8</accession>